<dbReference type="HOGENOM" id="CLU_137390_3_1_7"/>
<gene>
    <name evidence="1" type="ordered locus">Bd0310</name>
</gene>
<dbReference type="InterPro" id="IPR021866">
    <property type="entry name" value="SpoIIAA-like"/>
</dbReference>
<evidence type="ECO:0008006" key="3">
    <source>
        <dbReference type="Google" id="ProtNLM"/>
    </source>
</evidence>
<dbReference type="Gene3D" id="3.40.50.10600">
    <property type="entry name" value="SpoIIaa-like domains"/>
    <property type="match status" value="1"/>
</dbReference>
<dbReference type="Pfam" id="PF11964">
    <property type="entry name" value="SpoIIAA-like"/>
    <property type="match status" value="1"/>
</dbReference>
<dbReference type="AlphaFoldDB" id="Q6MQZ1"/>
<keyword evidence="2" id="KW-1185">Reference proteome</keyword>
<accession>Q6MQZ1</accession>
<dbReference type="STRING" id="264462.Bd0310"/>
<dbReference type="InterPro" id="IPR036513">
    <property type="entry name" value="STAS_dom_sf"/>
</dbReference>
<evidence type="ECO:0000313" key="1">
    <source>
        <dbReference type="EMBL" id="CAE77967.1"/>
    </source>
</evidence>
<dbReference type="InterPro" id="IPR038396">
    <property type="entry name" value="SpoIIAA-like_sf"/>
</dbReference>
<name>Q6MQZ1_BDEBA</name>
<dbReference type="EMBL" id="BX842646">
    <property type="protein sequence ID" value="CAE77967.1"/>
    <property type="molecule type" value="Genomic_DNA"/>
</dbReference>
<proteinExistence type="predicted"/>
<sequence length="156" mass="17827">MSPLGLVKDDNKLIRKKEFAMLKVTAEHPEFKYIEILVDGDISKDSVVPLLNLIQKRIDDWGEVSVLEEVRDIGKVELAAFWKDLRFGIKNLKKIPKAAIVTDIHWVKNVSNFFDPIVGTDIEVFTRKELDQARAWLAEKEPDEATINKTSGLRNP</sequence>
<dbReference type="KEGG" id="bba:Bd0310"/>
<dbReference type="SUPFAM" id="SSF52091">
    <property type="entry name" value="SpoIIaa-like"/>
    <property type="match status" value="1"/>
</dbReference>
<protein>
    <recommendedName>
        <fullName evidence="3">STAS/SEC14 domain-containing protein</fullName>
    </recommendedName>
</protein>
<reference evidence="1 2" key="1">
    <citation type="journal article" date="2004" name="Science">
        <title>A predator unmasked: life cycle of Bdellovibrio bacteriovorus from a genomic perspective.</title>
        <authorList>
            <person name="Rendulic S."/>
            <person name="Jagtap P."/>
            <person name="Rosinus A."/>
            <person name="Eppinger M."/>
            <person name="Baar C."/>
            <person name="Lanz C."/>
            <person name="Keller H."/>
            <person name="Lambert C."/>
            <person name="Evans K.J."/>
            <person name="Goesmann A."/>
            <person name="Meyer F."/>
            <person name="Sockett R.E."/>
            <person name="Schuster S.C."/>
        </authorList>
    </citation>
    <scope>NUCLEOTIDE SEQUENCE [LARGE SCALE GENOMIC DNA]</scope>
    <source>
        <strain evidence="2">ATCC 15356 / DSM 50701 / NCIMB 9529 / HD100</strain>
    </source>
</reference>
<evidence type="ECO:0000313" key="2">
    <source>
        <dbReference type="Proteomes" id="UP000008080"/>
    </source>
</evidence>
<dbReference type="Proteomes" id="UP000008080">
    <property type="component" value="Chromosome"/>
</dbReference>
<organism evidence="1 2">
    <name type="scientific">Bdellovibrio bacteriovorus (strain ATCC 15356 / DSM 50701 / NCIMB 9529 / HD100)</name>
    <dbReference type="NCBI Taxonomy" id="264462"/>
    <lineage>
        <taxon>Bacteria</taxon>
        <taxon>Pseudomonadati</taxon>
        <taxon>Bdellovibrionota</taxon>
        <taxon>Bdellovibrionia</taxon>
        <taxon>Bdellovibrionales</taxon>
        <taxon>Pseudobdellovibrionaceae</taxon>
        <taxon>Bdellovibrio</taxon>
    </lineage>
</organism>